<evidence type="ECO:0000313" key="2">
    <source>
        <dbReference type="EMBL" id="CAA9998905.1"/>
    </source>
</evidence>
<dbReference type="Proteomes" id="UP000479000">
    <property type="component" value="Unassembled WGS sequence"/>
</dbReference>
<feature type="non-terminal residue" evidence="2">
    <location>
        <position position="78"/>
    </location>
</feature>
<dbReference type="AlphaFoldDB" id="A0A6H5GB27"/>
<evidence type="ECO:0000313" key="3">
    <source>
        <dbReference type="Proteomes" id="UP000479000"/>
    </source>
</evidence>
<keyword evidence="3" id="KW-1185">Reference proteome</keyword>
<accession>A0A6H5GB27</accession>
<evidence type="ECO:0000256" key="1">
    <source>
        <dbReference type="SAM" id="MobiDB-lite"/>
    </source>
</evidence>
<dbReference type="EMBL" id="CADCXU010007650">
    <property type="protein sequence ID" value="CAA9998905.1"/>
    <property type="molecule type" value="Genomic_DNA"/>
</dbReference>
<reference evidence="2 3" key="1">
    <citation type="submission" date="2020-02" db="EMBL/GenBank/DDBJ databases">
        <authorList>
            <person name="Ferguson B K."/>
        </authorList>
    </citation>
    <scope>NUCLEOTIDE SEQUENCE [LARGE SCALE GENOMIC DNA]</scope>
</reference>
<name>A0A6H5GB27_9HEMI</name>
<proteinExistence type="predicted"/>
<gene>
    <name evidence="2" type="ORF">NTEN_LOCUS5188</name>
</gene>
<protein>
    <submittedName>
        <fullName evidence="2">Uncharacterized protein</fullName>
    </submittedName>
</protein>
<organism evidence="2 3">
    <name type="scientific">Nesidiocoris tenuis</name>
    <dbReference type="NCBI Taxonomy" id="355587"/>
    <lineage>
        <taxon>Eukaryota</taxon>
        <taxon>Metazoa</taxon>
        <taxon>Ecdysozoa</taxon>
        <taxon>Arthropoda</taxon>
        <taxon>Hexapoda</taxon>
        <taxon>Insecta</taxon>
        <taxon>Pterygota</taxon>
        <taxon>Neoptera</taxon>
        <taxon>Paraneoptera</taxon>
        <taxon>Hemiptera</taxon>
        <taxon>Heteroptera</taxon>
        <taxon>Panheteroptera</taxon>
        <taxon>Cimicomorpha</taxon>
        <taxon>Miridae</taxon>
        <taxon>Dicyphina</taxon>
        <taxon>Nesidiocoris</taxon>
    </lineage>
</organism>
<feature type="region of interest" description="Disordered" evidence="1">
    <location>
        <begin position="38"/>
        <end position="60"/>
    </location>
</feature>
<sequence>MDERDMERRAPSCSRQSCLWFVRLKTKVRSPFPLEPVAVPSAPRSLTGAPQPHPYSARPHDKTFRLALHDVMTIGEGL</sequence>